<proteinExistence type="predicted"/>
<sequence>MRVHWAVGLGVAAAASGVDVLRSVGEPGRSGVRHLAVADGELAERVAHWGRLAAATYQRFEEWEACEACQHPDISGTEVAATWSTAVSAFSRGFVGVDHRRRQVAVVFRGTTHVMDVVTDVQAALVPWPEDGALVHAGFLRAYQAARPAVAAALDAAQQNASLAGYSLHFVGHSLGGAQATLAYVDYQRQQQQAHQHSKRFPAHRQLVSFGSPQVGNRRFAQLLAAPRASSGVAEDGVLRVVHEADIVPHLPGALLMNYAHGGREIWARDTDGAEAARLTVCQLTDDGHADPACSASVSPLRWSIIDHMVYPGMRLGIPQF</sequence>
<gene>
    <name evidence="1" type="ORF">H4R21_000749</name>
</gene>
<comment type="caution">
    <text evidence="1">The sequence shown here is derived from an EMBL/GenBank/DDBJ whole genome shotgun (WGS) entry which is preliminary data.</text>
</comment>
<name>A0ACC1LEW5_9FUNG</name>
<reference evidence="1" key="1">
    <citation type="submission" date="2022-07" db="EMBL/GenBank/DDBJ databases">
        <title>Phylogenomic reconstructions and comparative analyses of Kickxellomycotina fungi.</title>
        <authorList>
            <person name="Reynolds N.K."/>
            <person name="Stajich J.E."/>
            <person name="Barry K."/>
            <person name="Grigoriev I.V."/>
            <person name="Crous P."/>
            <person name="Smith M.E."/>
        </authorList>
    </citation>
    <scope>NUCLEOTIDE SEQUENCE</scope>
    <source>
        <strain evidence="1">BCRC 34780</strain>
    </source>
</reference>
<keyword evidence="2" id="KW-1185">Reference proteome</keyword>
<dbReference type="Proteomes" id="UP001140087">
    <property type="component" value="Unassembled WGS sequence"/>
</dbReference>
<protein>
    <submittedName>
        <fullName evidence="1">Uncharacterized protein</fullName>
    </submittedName>
</protein>
<organism evidence="1 2">
    <name type="scientific">Coemansia helicoidea</name>
    <dbReference type="NCBI Taxonomy" id="1286919"/>
    <lineage>
        <taxon>Eukaryota</taxon>
        <taxon>Fungi</taxon>
        <taxon>Fungi incertae sedis</taxon>
        <taxon>Zoopagomycota</taxon>
        <taxon>Kickxellomycotina</taxon>
        <taxon>Kickxellomycetes</taxon>
        <taxon>Kickxellales</taxon>
        <taxon>Kickxellaceae</taxon>
        <taxon>Coemansia</taxon>
    </lineage>
</organism>
<dbReference type="EMBL" id="JANBUN010000115">
    <property type="protein sequence ID" value="KAJ2806741.1"/>
    <property type="molecule type" value="Genomic_DNA"/>
</dbReference>
<evidence type="ECO:0000313" key="1">
    <source>
        <dbReference type="EMBL" id="KAJ2806741.1"/>
    </source>
</evidence>
<evidence type="ECO:0000313" key="2">
    <source>
        <dbReference type="Proteomes" id="UP001140087"/>
    </source>
</evidence>
<accession>A0ACC1LEW5</accession>